<feature type="compositionally biased region" description="Pro residues" evidence="1">
    <location>
        <begin position="240"/>
        <end position="256"/>
    </location>
</feature>
<proteinExistence type="predicted"/>
<evidence type="ECO:0000313" key="4">
    <source>
        <dbReference type="EMBL" id="SSW90193.1"/>
    </source>
</evidence>
<dbReference type="AlphaFoldDB" id="A0A336JMY5"/>
<evidence type="ECO:0000313" key="5">
    <source>
        <dbReference type="Proteomes" id="UP000252631"/>
    </source>
</evidence>
<feature type="transmembrane region" description="Helical" evidence="2">
    <location>
        <begin position="25"/>
        <end position="43"/>
    </location>
</feature>
<protein>
    <submittedName>
        <fullName evidence="4">Uncharacterized protein</fullName>
    </submittedName>
</protein>
<accession>A0A336JMY5</accession>
<dbReference type="OrthoDB" id="7375506at2"/>
<keyword evidence="2" id="KW-0472">Membrane</keyword>
<evidence type="ECO:0000313" key="6">
    <source>
        <dbReference type="Proteomes" id="UP000256343"/>
    </source>
</evidence>
<gene>
    <name evidence="3" type="ORF">BJ125_10616</name>
    <name evidence="4" type="ORF">SAMN05892882_10616</name>
</gene>
<evidence type="ECO:0000256" key="1">
    <source>
        <dbReference type="SAM" id="MobiDB-lite"/>
    </source>
</evidence>
<evidence type="ECO:0000313" key="3">
    <source>
        <dbReference type="EMBL" id="RED37693.1"/>
    </source>
</evidence>
<dbReference type="Proteomes" id="UP000252631">
    <property type="component" value="Unassembled WGS sequence"/>
</dbReference>
<dbReference type="Proteomes" id="UP000256343">
    <property type="component" value="Unassembled WGS sequence"/>
</dbReference>
<keyword evidence="6" id="KW-1185">Reference proteome</keyword>
<keyword evidence="2" id="KW-0812">Transmembrane</keyword>
<reference evidence="3 6" key="2">
    <citation type="submission" date="2018-07" db="EMBL/GenBank/DDBJ databases">
        <title>Genomic Encyclopedia of Archaeal and Bacterial Type Strains, Phase II (KMG-II): from individual species to whole genera.</title>
        <authorList>
            <person name="Goeker M."/>
        </authorList>
    </citation>
    <scope>NUCLEOTIDE SEQUENCE [LARGE SCALE GENOMIC DNA]</scope>
    <source>
        <strain evidence="3 6">JA575</strain>
    </source>
</reference>
<dbReference type="EMBL" id="QRDT01000006">
    <property type="protein sequence ID" value="RED37693.1"/>
    <property type="molecule type" value="Genomic_DNA"/>
</dbReference>
<feature type="transmembrane region" description="Helical" evidence="2">
    <location>
        <begin position="49"/>
        <end position="66"/>
    </location>
</feature>
<feature type="transmembrane region" description="Helical" evidence="2">
    <location>
        <begin position="156"/>
        <end position="174"/>
    </location>
</feature>
<dbReference type="EMBL" id="UFQQ01000006">
    <property type="protein sequence ID" value="SSW90193.1"/>
    <property type="molecule type" value="Genomic_DNA"/>
</dbReference>
<feature type="transmembrane region" description="Helical" evidence="2">
    <location>
        <begin position="133"/>
        <end position="150"/>
    </location>
</feature>
<feature type="transmembrane region" description="Helical" evidence="2">
    <location>
        <begin position="104"/>
        <end position="126"/>
    </location>
</feature>
<feature type="compositionally biased region" description="Pro residues" evidence="1">
    <location>
        <begin position="208"/>
        <end position="233"/>
    </location>
</feature>
<sequence>MTDMHSDAPHTKWHSGLGGFMLREWPYLLMLLLAVVGVAYTSFVQDSLYWVILTPLIGLICIAAGWPETETSEHRVRLVLTQVLHWGAVLVAMELMSLQVTRQVSGLASALGVLTLLGLGTFTAGLHMRTWKVAAVGVILGISVPAIAFLQQSSLLILLIVGLVIAIIIPFFWAKRPHQPEATAAPLFEQPFAPSTAPPPAGTSARPVPQPPLYETPVSAPIPMPPPPAPAPTPSVAEPAAPPPDTTRPDSEPPPDNVRNISGAPR</sequence>
<name>A0A336JMY5_9BRAD</name>
<keyword evidence="2" id="KW-1133">Transmembrane helix</keyword>
<reference evidence="4 5" key="1">
    <citation type="submission" date="2017-08" db="EMBL/GenBank/DDBJ databases">
        <authorList>
            <person name="de Groot N.N."/>
        </authorList>
    </citation>
    <scope>NUCLEOTIDE SEQUENCE [LARGE SCALE GENOMIC DNA]</scope>
    <source>
        <strain evidence="4 5">JA575</strain>
    </source>
</reference>
<feature type="region of interest" description="Disordered" evidence="1">
    <location>
        <begin position="190"/>
        <end position="266"/>
    </location>
</feature>
<organism evidence="4 5">
    <name type="scientific">Rhodopseudomonas pentothenatexigens</name>
    <dbReference type="NCBI Taxonomy" id="999699"/>
    <lineage>
        <taxon>Bacteria</taxon>
        <taxon>Pseudomonadati</taxon>
        <taxon>Pseudomonadota</taxon>
        <taxon>Alphaproteobacteria</taxon>
        <taxon>Hyphomicrobiales</taxon>
        <taxon>Nitrobacteraceae</taxon>
        <taxon>Rhodopseudomonas</taxon>
    </lineage>
</organism>
<dbReference type="RefSeq" id="WP_114357305.1">
    <property type="nucleotide sequence ID" value="NZ_QRDT01000006.1"/>
</dbReference>
<evidence type="ECO:0000256" key="2">
    <source>
        <dbReference type="SAM" id="Phobius"/>
    </source>
</evidence>